<feature type="non-terminal residue" evidence="2">
    <location>
        <position position="1"/>
    </location>
</feature>
<reference evidence="2" key="1">
    <citation type="submission" date="2021-02" db="EMBL/GenBank/DDBJ databases">
        <authorList>
            <person name="Nowell W R."/>
        </authorList>
    </citation>
    <scope>NUCLEOTIDE SEQUENCE</scope>
</reference>
<evidence type="ECO:0000313" key="3">
    <source>
        <dbReference type="Proteomes" id="UP000663848"/>
    </source>
</evidence>
<protein>
    <submittedName>
        <fullName evidence="2">Uncharacterized protein</fullName>
    </submittedName>
</protein>
<dbReference type="Proteomes" id="UP000663848">
    <property type="component" value="Unassembled WGS sequence"/>
</dbReference>
<accession>A0A822EMD5</accession>
<organism evidence="2 3">
    <name type="scientific">Rotaria socialis</name>
    <dbReference type="NCBI Taxonomy" id="392032"/>
    <lineage>
        <taxon>Eukaryota</taxon>
        <taxon>Metazoa</taxon>
        <taxon>Spiralia</taxon>
        <taxon>Gnathifera</taxon>
        <taxon>Rotifera</taxon>
        <taxon>Eurotatoria</taxon>
        <taxon>Bdelloidea</taxon>
        <taxon>Philodinida</taxon>
        <taxon>Philodinidae</taxon>
        <taxon>Rotaria</taxon>
    </lineage>
</organism>
<evidence type="ECO:0000313" key="2">
    <source>
        <dbReference type="EMBL" id="CAF5101234.1"/>
    </source>
</evidence>
<sequence length="80" mass="8529">NQQPPDSSSAPNIENNAHKTPKFIKSLLSRRDSPPPSSSGAIASLIGRRHGINAIPFTALLVPVSTPSTPKIETINEKMT</sequence>
<feature type="non-terminal residue" evidence="2">
    <location>
        <position position="80"/>
    </location>
</feature>
<feature type="compositionally biased region" description="Polar residues" evidence="1">
    <location>
        <begin position="1"/>
        <end position="15"/>
    </location>
</feature>
<evidence type="ECO:0000256" key="1">
    <source>
        <dbReference type="SAM" id="MobiDB-lite"/>
    </source>
</evidence>
<comment type="caution">
    <text evidence="2">The sequence shown here is derived from an EMBL/GenBank/DDBJ whole genome shotgun (WGS) entry which is preliminary data.</text>
</comment>
<gene>
    <name evidence="2" type="ORF">QYT958_LOCUS44852</name>
</gene>
<dbReference type="AlphaFoldDB" id="A0A822EMD5"/>
<proteinExistence type="predicted"/>
<feature type="region of interest" description="Disordered" evidence="1">
    <location>
        <begin position="1"/>
        <end position="21"/>
    </location>
</feature>
<name>A0A822EMD5_9BILA</name>
<dbReference type="EMBL" id="CAJOBR010071549">
    <property type="protein sequence ID" value="CAF5101234.1"/>
    <property type="molecule type" value="Genomic_DNA"/>
</dbReference>